<feature type="region of interest" description="Disordered" evidence="2">
    <location>
        <begin position="264"/>
        <end position="330"/>
    </location>
</feature>
<evidence type="ECO:0000313" key="4">
    <source>
        <dbReference type="Proteomes" id="UP000765509"/>
    </source>
</evidence>
<gene>
    <name evidence="3" type="ORF">O181_028843</name>
</gene>
<dbReference type="GO" id="GO:0003676">
    <property type="term" value="F:nucleic acid binding"/>
    <property type="evidence" value="ECO:0007669"/>
    <property type="project" value="InterPro"/>
</dbReference>
<evidence type="ECO:0000256" key="1">
    <source>
        <dbReference type="ARBA" id="ARBA00022664"/>
    </source>
</evidence>
<dbReference type="AlphaFoldDB" id="A0A9Q3H279"/>
<sequence>MATSTPYSEQRPSTLPRRVNISSQIPTPLHQEIPRNTIPIVQIRAKDYNLWFYGRYVERFIKKVEDIAEIEGASGRDIARKKKFWTKDEEISYHIEGMPGYETADWDQLKVDRKRRWETVSPERRYRLSSINELFTKTQQEGGIRNMTQYRKFIGEYEAIITYLKRYQYIQGDINHNQEILASLSTSVQESIYKEMIKDRAMVQALDGGYIIPRLDILKLYIEQDLEAKVLIQQKEFSKPKPPEKKTRFEDESWDEVLKQVKELTQKIKNPPQPEPQPRNEGKESVKEVLNQLKTLSEAVNPPRRNWNNNQEQRLPQNNQPYRQRNPLPPFSSSYQPYIPAQMAPRPPMKCAYCKEEGHTATRCTHLAEDLDRRIVRTQGASYLFPNYQRVPMEGNESAKDIVRAFAKEQAELNKKFMEKPVVKPKPEEEVKPTEKKPEDKSTSIAHVEDWSNWKPPAIS</sequence>
<reference evidence="3" key="1">
    <citation type="submission" date="2021-03" db="EMBL/GenBank/DDBJ databases">
        <title>Draft genome sequence of rust myrtle Austropuccinia psidii MF-1, a brazilian biotype.</title>
        <authorList>
            <person name="Quecine M.C."/>
            <person name="Pachon D.M.R."/>
            <person name="Bonatelli M.L."/>
            <person name="Correr F.H."/>
            <person name="Franceschini L.M."/>
            <person name="Leite T.F."/>
            <person name="Margarido G.R.A."/>
            <person name="Almeida C.A."/>
            <person name="Ferrarezi J.A."/>
            <person name="Labate C.A."/>
        </authorList>
    </citation>
    <scope>NUCLEOTIDE SEQUENCE</scope>
    <source>
        <strain evidence="3">MF-1</strain>
    </source>
</reference>
<dbReference type="GO" id="GO:0008270">
    <property type="term" value="F:zinc ion binding"/>
    <property type="evidence" value="ECO:0007669"/>
    <property type="project" value="InterPro"/>
</dbReference>
<accession>A0A9Q3H279</accession>
<keyword evidence="1" id="KW-0507">mRNA processing</keyword>
<dbReference type="OrthoDB" id="5102063at2759"/>
<organism evidence="3 4">
    <name type="scientific">Austropuccinia psidii MF-1</name>
    <dbReference type="NCBI Taxonomy" id="1389203"/>
    <lineage>
        <taxon>Eukaryota</taxon>
        <taxon>Fungi</taxon>
        <taxon>Dikarya</taxon>
        <taxon>Basidiomycota</taxon>
        <taxon>Pucciniomycotina</taxon>
        <taxon>Pucciniomycetes</taxon>
        <taxon>Pucciniales</taxon>
        <taxon>Sphaerophragmiaceae</taxon>
        <taxon>Austropuccinia</taxon>
    </lineage>
</organism>
<dbReference type="SUPFAM" id="SSF57756">
    <property type="entry name" value="Retrovirus zinc finger-like domains"/>
    <property type="match status" value="1"/>
</dbReference>
<dbReference type="Proteomes" id="UP000765509">
    <property type="component" value="Unassembled WGS sequence"/>
</dbReference>
<evidence type="ECO:0000256" key="2">
    <source>
        <dbReference type="SAM" id="MobiDB-lite"/>
    </source>
</evidence>
<feature type="compositionally biased region" description="Basic and acidic residues" evidence="2">
    <location>
        <begin position="278"/>
        <end position="287"/>
    </location>
</feature>
<evidence type="ECO:0000313" key="3">
    <source>
        <dbReference type="EMBL" id="MBW0489128.1"/>
    </source>
</evidence>
<name>A0A9Q3H279_9BASI</name>
<feature type="region of interest" description="Disordered" evidence="2">
    <location>
        <begin position="417"/>
        <end position="460"/>
    </location>
</feature>
<dbReference type="InterPro" id="IPR036875">
    <property type="entry name" value="Znf_CCHC_sf"/>
</dbReference>
<protein>
    <recommendedName>
        <fullName evidence="5">CCHC-type domain-containing protein</fullName>
    </recommendedName>
</protein>
<dbReference type="EMBL" id="AVOT02009934">
    <property type="protein sequence ID" value="MBW0489128.1"/>
    <property type="molecule type" value="Genomic_DNA"/>
</dbReference>
<feature type="compositionally biased region" description="Basic and acidic residues" evidence="2">
    <location>
        <begin position="417"/>
        <end position="452"/>
    </location>
</feature>
<evidence type="ECO:0008006" key="5">
    <source>
        <dbReference type="Google" id="ProtNLM"/>
    </source>
</evidence>
<proteinExistence type="predicted"/>
<dbReference type="GO" id="GO:0006397">
    <property type="term" value="P:mRNA processing"/>
    <property type="evidence" value="ECO:0007669"/>
    <property type="project" value="UniProtKB-KW"/>
</dbReference>
<comment type="caution">
    <text evidence="3">The sequence shown here is derived from an EMBL/GenBank/DDBJ whole genome shotgun (WGS) entry which is preliminary data.</text>
</comment>
<keyword evidence="4" id="KW-1185">Reference proteome</keyword>
<feature type="compositionally biased region" description="Polar residues" evidence="2">
    <location>
        <begin position="306"/>
        <end position="323"/>
    </location>
</feature>